<dbReference type="CDD" id="cd00118">
    <property type="entry name" value="LysM"/>
    <property type="match status" value="1"/>
</dbReference>
<dbReference type="RefSeq" id="WP_224136434.1">
    <property type="nucleotide sequence ID" value="NZ_JAIQUM010000003.1"/>
</dbReference>
<feature type="signal peptide" evidence="2">
    <location>
        <begin position="1"/>
        <end position="24"/>
    </location>
</feature>
<dbReference type="PANTHER" id="PTHR39160">
    <property type="entry name" value="CELL WALL-BINDING PROTEIN YOCH"/>
    <property type="match status" value="1"/>
</dbReference>
<evidence type="ECO:0000313" key="4">
    <source>
        <dbReference type="EMBL" id="MBZ5749029.1"/>
    </source>
</evidence>
<comment type="caution">
    <text evidence="4">The sequence shown here is derived from an EMBL/GenBank/DDBJ whole genome shotgun (WGS) entry which is preliminary data.</text>
</comment>
<dbReference type="Pfam" id="PF06725">
    <property type="entry name" value="3D"/>
    <property type="match status" value="1"/>
</dbReference>
<dbReference type="InterPro" id="IPR018392">
    <property type="entry name" value="LysM"/>
</dbReference>
<protein>
    <submittedName>
        <fullName evidence="4">LysM peptidoglycan-binding domain-containing protein</fullName>
    </submittedName>
</protein>
<feature type="domain" description="LysM" evidence="3">
    <location>
        <begin position="28"/>
        <end position="71"/>
    </location>
</feature>
<keyword evidence="1 2" id="KW-0732">Signal</keyword>
<dbReference type="EMBL" id="JAIQUM010000003">
    <property type="protein sequence ID" value="MBZ5749029.1"/>
    <property type="molecule type" value="Genomic_DNA"/>
</dbReference>
<dbReference type="SMART" id="SM00257">
    <property type="entry name" value="LysM"/>
    <property type="match status" value="1"/>
</dbReference>
<dbReference type="Gene3D" id="2.40.40.10">
    <property type="entry name" value="RlpA-like domain"/>
    <property type="match status" value="1"/>
</dbReference>
<dbReference type="InterPro" id="IPR051933">
    <property type="entry name" value="Resuscitation_pf_RpfB"/>
</dbReference>
<dbReference type="Pfam" id="PF01476">
    <property type="entry name" value="LysM"/>
    <property type="match status" value="1"/>
</dbReference>
<gene>
    <name evidence="4" type="ORF">K9V48_01955</name>
</gene>
<keyword evidence="5" id="KW-1185">Reference proteome</keyword>
<dbReference type="InterPro" id="IPR010611">
    <property type="entry name" value="3D_dom"/>
</dbReference>
<sequence length="189" mass="20064">MKKILVTLMTVAFIVFGFSQVSSAASNNTYQVKKGDSLWRIANIHNITVSQLKNWNNLKSDIIKINQVLKVKSTTSTAKPASTKPASTKQSASYKTITVKASAYTASCTGCSGITATGINLKKNPSAKVIAVDPKVIPLGSKVNVEGYGDAIAGDKGGAIKGNKIDVFVPSKQTAINWGVKTVKVKVYK</sequence>
<dbReference type="InterPro" id="IPR036908">
    <property type="entry name" value="RlpA-like_sf"/>
</dbReference>
<dbReference type="Gene3D" id="3.10.350.10">
    <property type="entry name" value="LysM domain"/>
    <property type="match status" value="1"/>
</dbReference>
<dbReference type="CDD" id="cd22786">
    <property type="entry name" value="DPBB_YuiC-like"/>
    <property type="match status" value="1"/>
</dbReference>
<dbReference type="Proteomes" id="UP001165287">
    <property type="component" value="Unassembled WGS sequence"/>
</dbReference>
<dbReference type="PROSITE" id="PS51782">
    <property type="entry name" value="LYSM"/>
    <property type="match status" value="1"/>
</dbReference>
<dbReference type="SUPFAM" id="SSF50685">
    <property type="entry name" value="Barwin-like endoglucanases"/>
    <property type="match status" value="1"/>
</dbReference>
<feature type="chain" id="PRO_5047054752" evidence="2">
    <location>
        <begin position="25"/>
        <end position="189"/>
    </location>
</feature>
<name>A0ABS7ULF7_9BACI</name>
<dbReference type="PANTHER" id="PTHR39160:SF6">
    <property type="entry name" value="CELL WALL-BINDING PROTEIN YOCH"/>
    <property type="match status" value="1"/>
</dbReference>
<dbReference type="InterPro" id="IPR036779">
    <property type="entry name" value="LysM_dom_sf"/>
</dbReference>
<dbReference type="SUPFAM" id="SSF54106">
    <property type="entry name" value="LysM domain"/>
    <property type="match status" value="1"/>
</dbReference>
<accession>A0ABS7ULF7</accession>
<evidence type="ECO:0000259" key="3">
    <source>
        <dbReference type="PROSITE" id="PS51782"/>
    </source>
</evidence>
<evidence type="ECO:0000256" key="2">
    <source>
        <dbReference type="SAM" id="SignalP"/>
    </source>
</evidence>
<evidence type="ECO:0000313" key="5">
    <source>
        <dbReference type="Proteomes" id="UP001165287"/>
    </source>
</evidence>
<organism evidence="4 5">
    <name type="scientific">Metabacillus rhizolycopersici</name>
    <dbReference type="NCBI Taxonomy" id="2875709"/>
    <lineage>
        <taxon>Bacteria</taxon>
        <taxon>Bacillati</taxon>
        <taxon>Bacillota</taxon>
        <taxon>Bacilli</taxon>
        <taxon>Bacillales</taxon>
        <taxon>Bacillaceae</taxon>
        <taxon>Metabacillus</taxon>
    </lineage>
</organism>
<reference evidence="4" key="1">
    <citation type="submission" date="2024-05" db="EMBL/GenBank/DDBJ databases">
        <title>Metabacillus sp. nov., isolated from the rhizosphere soil of tomato plants.</title>
        <authorList>
            <person name="Ma R."/>
        </authorList>
    </citation>
    <scope>NUCLEOTIDE SEQUENCE</scope>
    <source>
        <strain evidence="4">DBTR6</strain>
    </source>
</reference>
<proteinExistence type="predicted"/>
<evidence type="ECO:0000256" key="1">
    <source>
        <dbReference type="ARBA" id="ARBA00022729"/>
    </source>
</evidence>